<gene>
    <name evidence="1" type="ORF">LOCC1_G007835</name>
</gene>
<evidence type="ECO:0000313" key="1">
    <source>
        <dbReference type="EMBL" id="TVY36302.1"/>
    </source>
</evidence>
<proteinExistence type="predicted"/>
<protein>
    <submittedName>
        <fullName evidence="1">Uncharacterized protein</fullName>
    </submittedName>
</protein>
<reference evidence="1 2" key="1">
    <citation type="submission" date="2018-05" db="EMBL/GenBank/DDBJ databases">
        <title>Genome sequencing and assembly of the regulated plant pathogen Lachnellula willkommii and related sister species for the development of diagnostic species identification markers.</title>
        <authorList>
            <person name="Giroux E."/>
            <person name="Bilodeau G."/>
        </authorList>
    </citation>
    <scope>NUCLEOTIDE SEQUENCE [LARGE SCALE GENOMIC DNA]</scope>
    <source>
        <strain evidence="1 2">CBS 160.35</strain>
    </source>
</reference>
<accession>A0A8H8U9H8</accession>
<dbReference type="Gene3D" id="3.40.50.1820">
    <property type="entry name" value="alpha/beta hydrolase"/>
    <property type="match status" value="1"/>
</dbReference>
<dbReference type="Proteomes" id="UP000443090">
    <property type="component" value="Unassembled WGS sequence"/>
</dbReference>
<comment type="caution">
    <text evidence="1">The sequence shown here is derived from an EMBL/GenBank/DDBJ whole genome shotgun (WGS) entry which is preliminary data.</text>
</comment>
<dbReference type="EMBL" id="QGMI01000849">
    <property type="protein sequence ID" value="TVY36302.1"/>
    <property type="molecule type" value="Genomic_DNA"/>
</dbReference>
<dbReference type="InterPro" id="IPR029058">
    <property type="entry name" value="AB_hydrolase_fold"/>
</dbReference>
<dbReference type="OrthoDB" id="1263307at2759"/>
<evidence type="ECO:0000313" key="2">
    <source>
        <dbReference type="Proteomes" id="UP000443090"/>
    </source>
</evidence>
<organism evidence="1 2">
    <name type="scientific">Lachnellula occidentalis</name>
    <dbReference type="NCBI Taxonomy" id="215460"/>
    <lineage>
        <taxon>Eukaryota</taxon>
        <taxon>Fungi</taxon>
        <taxon>Dikarya</taxon>
        <taxon>Ascomycota</taxon>
        <taxon>Pezizomycotina</taxon>
        <taxon>Leotiomycetes</taxon>
        <taxon>Helotiales</taxon>
        <taxon>Lachnaceae</taxon>
        <taxon>Lachnellula</taxon>
    </lineage>
</organism>
<dbReference type="AlphaFoldDB" id="A0A8H8U9H8"/>
<dbReference type="PANTHER" id="PTHR37017">
    <property type="entry name" value="AB HYDROLASE-1 DOMAIN-CONTAINING PROTEIN-RELATED"/>
    <property type="match status" value="1"/>
</dbReference>
<sequence length="190" mass="20224">MSSTGISTTTAAVADAPAKLEFILVPGACHSPSCFAPTTALLEAAGYVVHGISLASVGGPPLSTYLSPSSPSPANHGKILHLFYITAFILPAPSSLMSASNDTPAPWYIISGDGTQVEVENPREIFYNDVEPALATQLMASLKPHAYRVLFSETTVEPWRVLGCTYVMCTLFILPPRNRQADAALDESRE</sequence>
<keyword evidence="2" id="KW-1185">Reference proteome</keyword>
<dbReference type="InterPro" id="IPR052897">
    <property type="entry name" value="Sec-Metab_Biosynth_Hydrolase"/>
</dbReference>
<dbReference type="PANTHER" id="PTHR37017:SF11">
    <property type="entry name" value="ESTERASE_LIPASE_THIOESTERASE DOMAIN-CONTAINING PROTEIN"/>
    <property type="match status" value="1"/>
</dbReference>
<name>A0A8H8U9H8_9HELO</name>